<dbReference type="AlphaFoldDB" id="A0A6A6GWI0"/>
<keyword evidence="2" id="KW-0812">Transmembrane</keyword>
<evidence type="ECO:0000313" key="4">
    <source>
        <dbReference type="Proteomes" id="UP000800092"/>
    </source>
</evidence>
<dbReference type="Proteomes" id="UP000800092">
    <property type="component" value="Unassembled WGS sequence"/>
</dbReference>
<evidence type="ECO:0000256" key="2">
    <source>
        <dbReference type="SAM" id="Phobius"/>
    </source>
</evidence>
<reference evidence="3" key="1">
    <citation type="journal article" date="2020" name="Stud. Mycol.">
        <title>101 Dothideomycetes genomes: a test case for predicting lifestyles and emergence of pathogens.</title>
        <authorList>
            <person name="Haridas S."/>
            <person name="Albert R."/>
            <person name="Binder M."/>
            <person name="Bloem J."/>
            <person name="Labutti K."/>
            <person name="Salamov A."/>
            <person name="Andreopoulos B."/>
            <person name="Baker S."/>
            <person name="Barry K."/>
            <person name="Bills G."/>
            <person name="Bluhm B."/>
            <person name="Cannon C."/>
            <person name="Castanera R."/>
            <person name="Culley D."/>
            <person name="Daum C."/>
            <person name="Ezra D."/>
            <person name="Gonzalez J."/>
            <person name="Henrissat B."/>
            <person name="Kuo A."/>
            <person name="Liang C."/>
            <person name="Lipzen A."/>
            <person name="Lutzoni F."/>
            <person name="Magnuson J."/>
            <person name="Mondo S."/>
            <person name="Nolan M."/>
            <person name="Ohm R."/>
            <person name="Pangilinan J."/>
            <person name="Park H.-J."/>
            <person name="Ramirez L."/>
            <person name="Alfaro M."/>
            <person name="Sun H."/>
            <person name="Tritt A."/>
            <person name="Yoshinaga Y."/>
            <person name="Zwiers L.-H."/>
            <person name="Turgeon B."/>
            <person name="Goodwin S."/>
            <person name="Spatafora J."/>
            <person name="Crous P."/>
            <person name="Grigoriev I."/>
        </authorList>
    </citation>
    <scope>NUCLEOTIDE SEQUENCE</scope>
    <source>
        <strain evidence="3">Tuck. ex Michener</strain>
    </source>
</reference>
<organism evidence="3 4">
    <name type="scientific">Viridothelium virens</name>
    <name type="common">Speckled blister lichen</name>
    <name type="synonym">Trypethelium virens</name>
    <dbReference type="NCBI Taxonomy" id="1048519"/>
    <lineage>
        <taxon>Eukaryota</taxon>
        <taxon>Fungi</taxon>
        <taxon>Dikarya</taxon>
        <taxon>Ascomycota</taxon>
        <taxon>Pezizomycotina</taxon>
        <taxon>Dothideomycetes</taxon>
        <taxon>Dothideomycetes incertae sedis</taxon>
        <taxon>Trypetheliales</taxon>
        <taxon>Trypetheliaceae</taxon>
        <taxon>Viridothelium</taxon>
    </lineage>
</organism>
<accession>A0A6A6GWI0</accession>
<keyword evidence="2" id="KW-0472">Membrane</keyword>
<sequence>MADASQEERAKEGTLQTLKSLGENPLPPTILATLITAQSLRPFRALPMLFPPILLFSSYLNVGGFKADSAGITAAWSGIYLLLAARRKAGGIRQRFGARGIVRGATLGMCVFNVATGAVAYTMAKRREDGEKRAT</sequence>
<feature type="compositionally biased region" description="Basic and acidic residues" evidence="1">
    <location>
        <begin position="1"/>
        <end position="12"/>
    </location>
</feature>
<feature type="region of interest" description="Disordered" evidence="1">
    <location>
        <begin position="1"/>
        <end position="21"/>
    </location>
</feature>
<evidence type="ECO:0000313" key="3">
    <source>
        <dbReference type="EMBL" id="KAF2229941.1"/>
    </source>
</evidence>
<keyword evidence="2" id="KW-1133">Transmembrane helix</keyword>
<evidence type="ECO:0008006" key="5">
    <source>
        <dbReference type="Google" id="ProtNLM"/>
    </source>
</evidence>
<dbReference type="EMBL" id="ML991850">
    <property type="protein sequence ID" value="KAF2229941.1"/>
    <property type="molecule type" value="Genomic_DNA"/>
</dbReference>
<evidence type="ECO:0000256" key="1">
    <source>
        <dbReference type="SAM" id="MobiDB-lite"/>
    </source>
</evidence>
<protein>
    <recommendedName>
        <fullName evidence="5">Altered inheritance of mitochondria protein 19</fullName>
    </recommendedName>
</protein>
<dbReference type="OrthoDB" id="4868994at2759"/>
<feature type="transmembrane region" description="Helical" evidence="2">
    <location>
        <begin position="105"/>
        <end position="124"/>
    </location>
</feature>
<proteinExistence type="predicted"/>
<name>A0A6A6GWI0_VIRVR</name>
<keyword evidence="4" id="KW-1185">Reference proteome</keyword>
<gene>
    <name evidence="3" type="ORF">EV356DRAFT_492815</name>
</gene>